<dbReference type="Proteomes" id="UP001595896">
    <property type="component" value="Unassembled WGS sequence"/>
</dbReference>
<proteinExistence type="predicted"/>
<comment type="caution">
    <text evidence="3">The sequence shown here is derived from an EMBL/GenBank/DDBJ whole genome shotgun (WGS) entry which is preliminary data.</text>
</comment>
<evidence type="ECO:0000313" key="4">
    <source>
        <dbReference type="Proteomes" id="UP001595896"/>
    </source>
</evidence>
<sequence>MYIFDLDGTLYEGTAHFDYYAALMKQELPAEWQKAFERDYEQMKRGEHAVKIGTAYDTEQDAVLELDPFTSRITAVKAWNGDELDASMYTNGPQEFDFEQIVAIGDGWWLPFACARHYGIRDCQPFYHETKRYMASEAFQLEKIEGLPVFLKQLSEAVPTVLVTNSDAEDTDRLLGELDMRGIFHKVVPSAGKPAAAASLFEELINEFEHMPQSVTSVGDNLMNDVAPALRLGMRGVFIGTSVKSGDRLEQAYTMSEWMEREKHRISRYAR</sequence>
<reference evidence="4" key="1">
    <citation type="journal article" date="2019" name="Int. J. Syst. Evol. Microbiol.">
        <title>The Global Catalogue of Microorganisms (GCM) 10K type strain sequencing project: providing services to taxonomists for standard genome sequencing and annotation.</title>
        <authorList>
            <consortium name="The Broad Institute Genomics Platform"/>
            <consortium name="The Broad Institute Genome Sequencing Center for Infectious Disease"/>
            <person name="Wu L."/>
            <person name="Ma J."/>
        </authorList>
    </citation>
    <scope>NUCLEOTIDE SEQUENCE [LARGE SCALE GENOMIC DNA]</scope>
    <source>
        <strain evidence="4">JCM 12165</strain>
    </source>
</reference>
<evidence type="ECO:0000313" key="3">
    <source>
        <dbReference type="EMBL" id="MFC4737411.1"/>
    </source>
</evidence>
<evidence type="ECO:0000256" key="1">
    <source>
        <dbReference type="ARBA" id="ARBA00022801"/>
    </source>
</evidence>
<dbReference type="RefSeq" id="WP_377910008.1">
    <property type="nucleotide sequence ID" value="NZ_JBHSGK010000013.1"/>
</dbReference>
<gene>
    <name evidence="3" type="ORF">ACFO4L_12485</name>
</gene>
<dbReference type="Pfam" id="PF00702">
    <property type="entry name" value="Hydrolase"/>
    <property type="match status" value="1"/>
</dbReference>
<dbReference type="EC" id="3.1.3.-" evidence="3"/>
<keyword evidence="4" id="KW-1185">Reference proteome</keyword>
<dbReference type="InterPro" id="IPR036412">
    <property type="entry name" value="HAD-like_sf"/>
</dbReference>
<keyword evidence="2" id="KW-0460">Magnesium</keyword>
<dbReference type="SFLD" id="SFLDG01129">
    <property type="entry name" value="C1.5:_HAD__Beta-PGM__Phosphata"/>
    <property type="match status" value="1"/>
</dbReference>
<keyword evidence="1 3" id="KW-0378">Hydrolase</keyword>
<dbReference type="Gene3D" id="3.40.50.1000">
    <property type="entry name" value="HAD superfamily/HAD-like"/>
    <property type="match status" value="1"/>
</dbReference>
<dbReference type="PANTHER" id="PTHR43434">
    <property type="entry name" value="PHOSPHOGLYCOLATE PHOSPHATASE"/>
    <property type="match status" value="1"/>
</dbReference>
<name>A0ABV9NYJ4_9BACI</name>
<dbReference type="PANTHER" id="PTHR43434:SF1">
    <property type="entry name" value="PHOSPHOGLYCOLATE PHOSPHATASE"/>
    <property type="match status" value="1"/>
</dbReference>
<dbReference type="InterPro" id="IPR050155">
    <property type="entry name" value="HAD-like_hydrolase_sf"/>
</dbReference>
<accession>A0ABV9NYJ4</accession>
<dbReference type="SFLD" id="SFLDS00003">
    <property type="entry name" value="Haloacid_Dehalogenase"/>
    <property type="match status" value="1"/>
</dbReference>
<evidence type="ECO:0000256" key="2">
    <source>
        <dbReference type="ARBA" id="ARBA00022842"/>
    </source>
</evidence>
<dbReference type="InterPro" id="IPR023214">
    <property type="entry name" value="HAD_sf"/>
</dbReference>
<protein>
    <submittedName>
        <fullName evidence="3">HAD family hydrolase</fullName>
        <ecNumber evidence="3">3.1.3.-</ecNumber>
    </submittedName>
</protein>
<dbReference type="EMBL" id="JBHSGK010000013">
    <property type="protein sequence ID" value="MFC4737411.1"/>
    <property type="molecule type" value="Genomic_DNA"/>
</dbReference>
<dbReference type="SUPFAM" id="SSF56784">
    <property type="entry name" value="HAD-like"/>
    <property type="match status" value="1"/>
</dbReference>
<organism evidence="3 4">
    <name type="scientific">Bacillus daqingensis</name>
    <dbReference type="NCBI Taxonomy" id="872396"/>
    <lineage>
        <taxon>Bacteria</taxon>
        <taxon>Bacillati</taxon>
        <taxon>Bacillota</taxon>
        <taxon>Bacilli</taxon>
        <taxon>Bacillales</taxon>
        <taxon>Bacillaceae</taxon>
        <taxon>Bacillus</taxon>
    </lineage>
</organism>
<dbReference type="GO" id="GO:0016787">
    <property type="term" value="F:hydrolase activity"/>
    <property type="evidence" value="ECO:0007669"/>
    <property type="project" value="UniProtKB-KW"/>
</dbReference>